<comment type="caution">
    <text evidence="2">The sequence shown here is derived from an EMBL/GenBank/DDBJ whole genome shotgun (WGS) entry which is preliminary data.</text>
</comment>
<keyword evidence="3" id="KW-1185">Reference proteome</keyword>
<feature type="region of interest" description="Disordered" evidence="1">
    <location>
        <begin position="213"/>
        <end position="237"/>
    </location>
</feature>
<gene>
    <name evidence="2" type="ORF">TSOC_012133</name>
</gene>
<dbReference type="EMBL" id="PGGS01000759">
    <property type="protein sequence ID" value="PNH01934.1"/>
    <property type="molecule type" value="Genomic_DNA"/>
</dbReference>
<proteinExistence type="predicted"/>
<sequence>MPPIELYGTTLLDHVHKGPNQAGNKSLLAYNTVQGIPGYTGYIPGNASLLLPVKGFDHTGRPPSTQAVQQLTIRTVDPRKNTEYVDGFQKLPSDMQRTDRTGGGYWIPQRTMQAPKPFTATSVYRAEVLASGDTAAAQLGRAEGLACTLVGYEAARQAGEMRRSISADPRQRAEATARGIGGQTVLRPGSGGSILDAAAKAQAVAAMEPSSPQAASSVFGNSARRPATVPTSNGELPGYQTTYGSMNHQLSGMQAELELTRGPAPFGPGGDPRFKVLPRVMNPGMTRTYSTYAAEYGGEGHDPMSRTAPDKATMTRLSTTRDMAQGTTRNVSHIPRYTGHIPASAYASDEGRLQGEAAEPRPDHKANSLPYQLDQYPRGRLPGYTGVKPQAPRNVNAALAHTTALPCDATASGDAALRGTMGGMPAPDTTHHVNTRAGLMTFFNASTVGTEFVSDNGLATAEVYFTQAKATGKLGIRTSQPSRLTVYGAPFRAAASMV</sequence>
<dbReference type="AlphaFoldDB" id="A0A2J7ZNT4"/>
<protein>
    <recommendedName>
        <fullName evidence="4">Flagellar associated protein</fullName>
    </recommendedName>
</protein>
<evidence type="ECO:0000313" key="2">
    <source>
        <dbReference type="EMBL" id="PNH01934.1"/>
    </source>
</evidence>
<evidence type="ECO:0008006" key="4">
    <source>
        <dbReference type="Google" id="ProtNLM"/>
    </source>
</evidence>
<dbReference type="OrthoDB" id="59449at2759"/>
<name>A0A2J7ZNT4_9CHLO</name>
<evidence type="ECO:0000313" key="3">
    <source>
        <dbReference type="Proteomes" id="UP000236333"/>
    </source>
</evidence>
<feature type="compositionally biased region" description="Basic and acidic residues" evidence="1">
    <location>
        <begin position="161"/>
        <end position="175"/>
    </location>
</feature>
<dbReference type="Proteomes" id="UP000236333">
    <property type="component" value="Unassembled WGS sequence"/>
</dbReference>
<accession>A0A2J7ZNT4</accession>
<organism evidence="2 3">
    <name type="scientific">Tetrabaena socialis</name>
    <dbReference type="NCBI Taxonomy" id="47790"/>
    <lineage>
        <taxon>Eukaryota</taxon>
        <taxon>Viridiplantae</taxon>
        <taxon>Chlorophyta</taxon>
        <taxon>core chlorophytes</taxon>
        <taxon>Chlorophyceae</taxon>
        <taxon>CS clade</taxon>
        <taxon>Chlamydomonadales</taxon>
        <taxon>Tetrabaenaceae</taxon>
        <taxon>Tetrabaena</taxon>
    </lineage>
</organism>
<evidence type="ECO:0000256" key="1">
    <source>
        <dbReference type="SAM" id="MobiDB-lite"/>
    </source>
</evidence>
<reference evidence="2 3" key="1">
    <citation type="journal article" date="2017" name="Mol. Biol. Evol.">
        <title>The 4-celled Tetrabaena socialis nuclear genome reveals the essential components for genetic control of cell number at the origin of multicellularity in the volvocine lineage.</title>
        <authorList>
            <person name="Featherston J."/>
            <person name="Arakaki Y."/>
            <person name="Hanschen E.R."/>
            <person name="Ferris P.J."/>
            <person name="Michod R.E."/>
            <person name="Olson B.J.S.C."/>
            <person name="Nozaki H."/>
            <person name="Durand P.M."/>
        </authorList>
    </citation>
    <scope>NUCLEOTIDE SEQUENCE [LARGE SCALE GENOMIC DNA]</scope>
    <source>
        <strain evidence="2 3">NIES-571</strain>
    </source>
</reference>
<feature type="region of interest" description="Disordered" evidence="1">
    <location>
        <begin position="161"/>
        <end position="187"/>
    </location>
</feature>